<evidence type="ECO:0000259" key="2">
    <source>
        <dbReference type="Pfam" id="PF05239"/>
    </source>
</evidence>
<sequence>MANDSMARLTALHDLKDFKVADDNLDVRGWEVIGSDGQRIGKVDDLIVDRELMKVRYLDIDVDKNRVLPDTDARHILLPIGAAQLDDDSDQVFVAMDQTALSRFPFYRGGTVDPEYEYRVMHAITSPNENYISSSAAPMAAPSADFYSREHFDENRFYRNRSRRDAQSRPHDTQTTHYQTTGASQGVGGSPPIQEDIATIERLRQMLEQGTITQEEFSALKRKAIGI</sequence>
<name>A0A0H4VTZ2_9BACT</name>
<evidence type="ECO:0000259" key="3">
    <source>
        <dbReference type="Pfam" id="PF09851"/>
    </source>
</evidence>
<reference evidence="4 5" key="1">
    <citation type="submission" date="2015-01" db="EMBL/GenBank/DDBJ databases">
        <title>Rufibacter sp./DG31D/ whole genome sequencing.</title>
        <authorList>
            <person name="Kim M.K."/>
            <person name="Srinivasan S."/>
            <person name="Lee J.-J."/>
        </authorList>
    </citation>
    <scope>NUCLEOTIDE SEQUENCE [LARGE SCALE GENOMIC DNA]</scope>
    <source>
        <strain evidence="4 5">DG31D</strain>
    </source>
</reference>
<feature type="compositionally biased region" description="Polar residues" evidence="1">
    <location>
        <begin position="175"/>
        <end position="184"/>
    </location>
</feature>
<keyword evidence="5" id="KW-1185">Reference proteome</keyword>
<feature type="domain" description="PRC-barrel" evidence="2">
    <location>
        <begin position="26"/>
        <end position="94"/>
    </location>
</feature>
<accession>A0A0H4VTZ2</accession>
<evidence type="ECO:0000313" key="5">
    <source>
        <dbReference type="Proteomes" id="UP000036458"/>
    </source>
</evidence>
<dbReference type="OrthoDB" id="1422173at2"/>
<dbReference type="GO" id="GO:0019684">
    <property type="term" value="P:photosynthesis, light reaction"/>
    <property type="evidence" value="ECO:0007669"/>
    <property type="project" value="InterPro"/>
</dbReference>
<feature type="region of interest" description="Disordered" evidence="1">
    <location>
        <begin position="158"/>
        <end position="193"/>
    </location>
</feature>
<dbReference type="RefSeq" id="WP_076606547.1">
    <property type="nucleotide sequence ID" value="NZ_CP010777.1"/>
</dbReference>
<dbReference type="AlphaFoldDB" id="A0A0H4VTZ2"/>
<protein>
    <recommendedName>
        <fullName evidence="6">PRC-barrel domain-containing protein</fullName>
    </recommendedName>
</protein>
<evidence type="ECO:0008006" key="6">
    <source>
        <dbReference type="Google" id="ProtNLM"/>
    </source>
</evidence>
<dbReference type="Gene3D" id="3.90.50.10">
    <property type="entry name" value="Photosynthetic Reaction Center, subunit H, domain 2"/>
    <property type="match status" value="1"/>
</dbReference>
<feature type="compositionally biased region" description="Basic and acidic residues" evidence="1">
    <location>
        <begin position="158"/>
        <end position="174"/>
    </location>
</feature>
<dbReference type="Proteomes" id="UP000036458">
    <property type="component" value="Chromosome"/>
</dbReference>
<dbReference type="EMBL" id="CP010777">
    <property type="protein sequence ID" value="AKQ47279.1"/>
    <property type="molecule type" value="Genomic_DNA"/>
</dbReference>
<gene>
    <name evidence="4" type="ORF">TH63_19160</name>
</gene>
<dbReference type="SUPFAM" id="SSF50346">
    <property type="entry name" value="PRC-barrel domain"/>
    <property type="match status" value="1"/>
</dbReference>
<dbReference type="STRING" id="1379910.TH63_19160"/>
<dbReference type="InterPro" id="IPR011033">
    <property type="entry name" value="PRC_barrel-like_sf"/>
</dbReference>
<evidence type="ECO:0000313" key="4">
    <source>
        <dbReference type="EMBL" id="AKQ47279.1"/>
    </source>
</evidence>
<proteinExistence type="predicted"/>
<dbReference type="Pfam" id="PF09851">
    <property type="entry name" value="SHOCT"/>
    <property type="match status" value="1"/>
</dbReference>
<dbReference type="KEGG" id="ruf:TH63_19160"/>
<evidence type="ECO:0000256" key="1">
    <source>
        <dbReference type="SAM" id="MobiDB-lite"/>
    </source>
</evidence>
<dbReference type="InterPro" id="IPR027275">
    <property type="entry name" value="PRC-brl_dom"/>
</dbReference>
<dbReference type="PATRIC" id="fig|1379910.4.peg.4175"/>
<feature type="domain" description="SHOCT" evidence="3">
    <location>
        <begin position="199"/>
        <end position="223"/>
    </location>
</feature>
<dbReference type="GO" id="GO:0030077">
    <property type="term" value="C:plasma membrane light-harvesting complex"/>
    <property type="evidence" value="ECO:0007669"/>
    <property type="project" value="InterPro"/>
</dbReference>
<dbReference type="Pfam" id="PF05239">
    <property type="entry name" value="PRC"/>
    <property type="match status" value="1"/>
</dbReference>
<organism evidence="4 5">
    <name type="scientific">Rufibacter radiotolerans</name>
    <dbReference type="NCBI Taxonomy" id="1379910"/>
    <lineage>
        <taxon>Bacteria</taxon>
        <taxon>Pseudomonadati</taxon>
        <taxon>Bacteroidota</taxon>
        <taxon>Cytophagia</taxon>
        <taxon>Cytophagales</taxon>
        <taxon>Hymenobacteraceae</taxon>
        <taxon>Rufibacter</taxon>
    </lineage>
</organism>
<dbReference type="InterPro" id="IPR018649">
    <property type="entry name" value="SHOCT"/>
</dbReference>
<dbReference type="InterPro" id="IPR014747">
    <property type="entry name" value="Bac_photo_RC_H_C"/>
</dbReference>